<dbReference type="PROSITE" id="PS50893">
    <property type="entry name" value="ABC_TRANSPORTER_2"/>
    <property type="match status" value="1"/>
</dbReference>
<comment type="caution">
    <text evidence="7">The sequence shown here is derived from an EMBL/GenBank/DDBJ whole genome shotgun (WGS) entry which is preliminary data.</text>
</comment>
<dbReference type="PANTHER" id="PTHR42794">
    <property type="entry name" value="HEMIN IMPORT ATP-BINDING PROTEIN HMUV"/>
    <property type="match status" value="1"/>
</dbReference>
<evidence type="ECO:0000259" key="6">
    <source>
        <dbReference type="PROSITE" id="PS50893"/>
    </source>
</evidence>
<dbReference type="CDD" id="cd03214">
    <property type="entry name" value="ABC_Iron-Siderophores_B12_Hemin"/>
    <property type="match status" value="1"/>
</dbReference>
<feature type="domain" description="ABC transporter" evidence="6">
    <location>
        <begin position="2"/>
        <end position="238"/>
    </location>
</feature>
<dbReference type="GO" id="GO:0016887">
    <property type="term" value="F:ATP hydrolysis activity"/>
    <property type="evidence" value="ECO:0007669"/>
    <property type="project" value="InterPro"/>
</dbReference>
<evidence type="ECO:0000313" key="7">
    <source>
        <dbReference type="EMBL" id="EMS78234.1"/>
    </source>
</evidence>
<proteinExistence type="predicted"/>
<evidence type="ECO:0000256" key="3">
    <source>
        <dbReference type="ARBA" id="ARBA00022840"/>
    </source>
</evidence>
<dbReference type="FunFam" id="3.40.50.300:FF:000134">
    <property type="entry name" value="Iron-enterobactin ABC transporter ATP-binding protein"/>
    <property type="match status" value="1"/>
</dbReference>
<keyword evidence="4" id="KW-1278">Translocase</keyword>
<dbReference type="InterPro" id="IPR003593">
    <property type="entry name" value="AAA+_ATPase"/>
</dbReference>
<gene>
    <name evidence="7" type="ORF">Dpo_9c00660</name>
</gene>
<sequence>MLSCRQLGFSYGAVPVLKDICFTVEKGRFCVVLGRNGSGKTTLIHCLNRILHPTQGQVFINDKDMTSLSRNEIARTVSLVPQEHMEIFPFRVIDVVVMARAPFLGTAAAPKPGDYKMAEDALKQLHAFHLADKNFNRISGGERQIVLLARAIAQNARIMLLDEPTNHLDFNNQYHLLSAIKELCRSTDLCIVASMHDPNLASLFADEIIMLKNGRILYHGPNQKVMTPQNISALYDVDTRAIPIGDRKQLFLPKQKMGSSDT</sequence>
<dbReference type="Proteomes" id="UP000014216">
    <property type="component" value="Unassembled WGS sequence"/>
</dbReference>
<keyword evidence="2" id="KW-0547">Nucleotide-binding</keyword>
<comment type="function">
    <text evidence="5">Part of the ABC transporter complex HmuTUV involved in hemin import. Responsible for energy coupling to the transport system.</text>
</comment>
<dbReference type="EMBL" id="APJX01000009">
    <property type="protein sequence ID" value="EMS78234.1"/>
    <property type="molecule type" value="Genomic_DNA"/>
</dbReference>
<evidence type="ECO:0000256" key="1">
    <source>
        <dbReference type="ARBA" id="ARBA00022448"/>
    </source>
</evidence>
<dbReference type="InterPro" id="IPR027417">
    <property type="entry name" value="P-loop_NTPase"/>
</dbReference>
<evidence type="ECO:0000256" key="2">
    <source>
        <dbReference type="ARBA" id="ARBA00022741"/>
    </source>
</evidence>
<dbReference type="RefSeq" id="WP_006967659.1">
    <property type="nucleotide sequence ID" value="NZ_APJX01000009.1"/>
</dbReference>
<protein>
    <submittedName>
        <fullName evidence="7">ABC transporter ATP-binding protein</fullName>
    </submittedName>
</protein>
<dbReference type="SMART" id="SM00382">
    <property type="entry name" value="AAA"/>
    <property type="match status" value="1"/>
</dbReference>
<name>S0FYJ6_9BACT</name>
<evidence type="ECO:0000256" key="5">
    <source>
        <dbReference type="ARBA" id="ARBA00037066"/>
    </source>
</evidence>
<keyword evidence="1" id="KW-0813">Transport</keyword>
<dbReference type="Gene3D" id="3.40.50.300">
    <property type="entry name" value="P-loop containing nucleotide triphosphate hydrolases"/>
    <property type="match status" value="1"/>
</dbReference>
<dbReference type="GO" id="GO:0005524">
    <property type="term" value="F:ATP binding"/>
    <property type="evidence" value="ECO:0007669"/>
    <property type="project" value="UniProtKB-KW"/>
</dbReference>
<evidence type="ECO:0000313" key="8">
    <source>
        <dbReference type="Proteomes" id="UP000014216"/>
    </source>
</evidence>
<reference evidence="7 8" key="1">
    <citation type="journal article" date="2013" name="Genome Announc.">
        <title>Draft Genome Sequence of Desulfotignum phosphitoxidans DSM 13687 Strain FiPS-3.</title>
        <authorList>
            <person name="Poehlein A."/>
            <person name="Daniel R."/>
            <person name="Simeonova D.D."/>
        </authorList>
    </citation>
    <scope>NUCLEOTIDE SEQUENCE [LARGE SCALE GENOMIC DNA]</scope>
    <source>
        <strain evidence="7 8">DSM 13687</strain>
    </source>
</reference>
<accession>S0FYJ6</accession>
<dbReference type="InterPro" id="IPR003439">
    <property type="entry name" value="ABC_transporter-like_ATP-bd"/>
</dbReference>
<dbReference type="SUPFAM" id="SSF52540">
    <property type="entry name" value="P-loop containing nucleoside triphosphate hydrolases"/>
    <property type="match status" value="1"/>
</dbReference>
<keyword evidence="3 7" id="KW-0067">ATP-binding</keyword>
<evidence type="ECO:0000256" key="4">
    <source>
        <dbReference type="ARBA" id="ARBA00022967"/>
    </source>
</evidence>
<dbReference type="PANTHER" id="PTHR42794:SF1">
    <property type="entry name" value="HEMIN IMPORT ATP-BINDING PROTEIN HMUV"/>
    <property type="match status" value="1"/>
</dbReference>
<keyword evidence="8" id="KW-1185">Reference proteome</keyword>
<dbReference type="Pfam" id="PF00005">
    <property type="entry name" value="ABC_tran"/>
    <property type="match status" value="1"/>
</dbReference>
<dbReference type="AlphaFoldDB" id="S0FYJ6"/>
<organism evidence="7 8">
    <name type="scientific">Desulfotignum phosphitoxidans DSM 13687</name>
    <dbReference type="NCBI Taxonomy" id="1286635"/>
    <lineage>
        <taxon>Bacteria</taxon>
        <taxon>Pseudomonadati</taxon>
        <taxon>Thermodesulfobacteriota</taxon>
        <taxon>Desulfobacteria</taxon>
        <taxon>Desulfobacterales</taxon>
        <taxon>Desulfobacteraceae</taxon>
        <taxon>Desulfotignum</taxon>
    </lineage>
</organism>